<dbReference type="EMBL" id="CM042062">
    <property type="protein sequence ID" value="KAI3668951.1"/>
    <property type="molecule type" value="Genomic_DNA"/>
</dbReference>
<reference evidence="1 2" key="2">
    <citation type="journal article" date="2022" name="Mol. Ecol. Resour.">
        <title>The genomes of chicory, endive, great burdock and yacon provide insights into Asteraceae paleo-polyploidization history and plant inulin production.</title>
        <authorList>
            <person name="Fan W."/>
            <person name="Wang S."/>
            <person name="Wang H."/>
            <person name="Wang A."/>
            <person name="Jiang F."/>
            <person name="Liu H."/>
            <person name="Zhao H."/>
            <person name="Xu D."/>
            <person name="Zhang Y."/>
        </authorList>
    </citation>
    <scope>NUCLEOTIDE SEQUENCE [LARGE SCALE GENOMIC DNA]</scope>
    <source>
        <strain evidence="2">cv. Niubang</strain>
    </source>
</reference>
<reference evidence="2" key="1">
    <citation type="journal article" date="2022" name="Mol. Ecol. Resour.">
        <title>The genomes of chicory, endive, great burdock and yacon provide insights into Asteraceae palaeo-polyploidization history and plant inulin production.</title>
        <authorList>
            <person name="Fan W."/>
            <person name="Wang S."/>
            <person name="Wang H."/>
            <person name="Wang A."/>
            <person name="Jiang F."/>
            <person name="Liu H."/>
            <person name="Zhao H."/>
            <person name="Xu D."/>
            <person name="Zhang Y."/>
        </authorList>
    </citation>
    <scope>NUCLEOTIDE SEQUENCE [LARGE SCALE GENOMIC DNA]</scope>
    <source>
        <strain evidence="2">cv. Niubang</strain>
    </source>
</reference>
<gene>
    <name evidence="1" type="ORF">L6452_40168</name>
</gene>
<organism evidence="1 2">
    <name type="scientific">Arctium lappa</name>
    <name type="common">Greater burdock</name>
    <name type="synonym">Lappa major</name>
    <dbReference type="NCBI Taxonomy" id="4217"/>
    <lineage>
        <taxon>Eukaryota</taxon>
        <taxon>Viridiplantae</taxon>
        <taxon>Streptophyta</taxon>
        <taxon>Embryophyta</taxon>
        <taxon>Tracheophyta</taxon>
        <taxon>Spermatophyta</taxon>
        <taxon>Magnoliopsida</taxon>
        <taxon>eudicotyledons</taxon>
        <taxon>Gunneridae</taxon>
        <taxon>Pentapetalae</taxon>
        <taxon>asterids</taxon>
        <taxon>campanulids</taxon>
        <taxon>Asterales</taxon>
        <taxon>Asteraceae</taxon>
        <taxon>Carduoideae</taxon>
        <taxon>Cardueae</taxon>
        <taxon>Arctiinae</taxon>
        <taxon>Arctium</taxon>
    </lineage>
</organism>
<dbReference type="Proteomes" id="UP001055879">
    <property type="component" value="Linkage Group LG16"/>
</dbReference>
<proteinExistence type="predicted"/>
<accession>A0ACB8XL67</accession>
<sequence>MTSVHPRATGDGRRAAVLIVLLWHRSTKSSDRQQDKSTGSTELLQSPMPYSYNDLKIATNNFSKEHNLGEGTFGEVYKVWCCGP</sequence>
<protein>
    <submittedName>
        <fullName evidence="1">Uncharacterized protein</fullName>
    </submittedName>
</protein>
<name>A0ACB8XL67_ARCLA</name>
<keyword evidence="2" id="KW-1185">Reference proteome</keyword>
<comment type="caution">
    <text evidence="1">The sequence shown here is derived from an EMBL/GenBank/DDBJ whole genome shotgun (WGS) entry which is preliminary data.</text>
</comment>
<evidence type="ECO:0000313" key="2">
    <source>
        <dbReference type="Proteomes" id="UP001055879"/>
    </source>
</evidence>
<evidence type="ECO:0000313" key="1">
    <source>
        <dbReference type="EMBL" id="KAI3668951.1"/>
    </source>
</evidence>